<feature type="transmembrane region" description="Helical" evidence="6">
    <location>
        <begin position="72"/>
        <end position="99"/>
    </location>
</feature>
<keyword evidence="5 6" id="KW-0472">Membrane</keyword>
<keyword evidence="9" id="KW-1185">Reference proteome</keyword>
<dbReference type="InterPro" id="IPR024320">
    <property type="entry name" value="LPG_synthase_C"/>
</dbReference>
<keyword evidence="4 6" id="KW-1133">Transmembrane helix</keyword>
<proteinExistence type="predicted"/>
<reference evidence="9" key="1">
    <citation type="journal article" date="2019" name="Int. J. Syst. Evol. Microbiol.">
        <title>The Global Catalogue of Microorganisms (GCM) 10K type strain sequencing project: providing services to taxonomists for standard genome sequencing and annotation.</title>
        <authorList>
            <consortium name="The Broad Institute Genomics Platform"/>
            <consortium name="The Broad Institute Genome Sequencing Center for Infectious Disease"/>
            <person name="Wu L."/>
            <person name="Ma J."/>
        </authorList>
    </citation>
    <scope>NUCLEOTIDE SEQUENCE [LARGE SCALE GENOMIC DNA]</scope>
    <source>
        <strain evidence="9">JCM 17906</strain>
    </source>
</reference>
<dbReference type="PANTHER" id="PTHR34697:SF2">
    <property type="entry name" value="PHOSPHATIDYLGLYCEROL LYSYLTRANSFERASE"/>
    <property type="match status" value="1"/>
</dbReference>
<evidence type="ECO:0000313" key="8">
    <source>
        <dbReference type="EMBL" id="GAA4552247.1"/>
    </source>
</evidence>
<keyword evidence="2" id="KW-1003">Cell membrane</keyword>
<evidence type="ECO:0000256" key="4">
    <source>
        <dbReference type="ARBA" id="ARBA00022989"/>
    </source>
</evidence>
<accession>A0ABP8RXS8</accession>
<feature type="transmembrane region" description="Helical" evidence="6">
    <location>
        <begin position="234"/>
        <end position="252"/>
    </location>
</feature>
<feature type="transmembrane region" description="Helical" evidence="6">
    <location>
        <begin position="267"/>
        <end position="285"/>
    </location>
</feature>
<organism evidence="8 9">
    <name type="scientific">Pseudonocardia xishanensis</name>
    <dbReference type="NCBI Taxonomy" id="630995"/>
    <lineage>
        <taxon>Bacteria</taxon>
        <taxon>Bacillati</taxon>
        <taxon>Actinomycetota</taxon>
        <taxon>Actinomycetes</taxon>
        <taxon>Pseudonocardiales</taxon>
        <taxon>Pseudonocardiaceae</taxon>
        <taxon>Pseudonocardia</taxon>
    </lineage>
</organism>
<sequence length="705" mass="75467">MTEDTTTRTEARAPGRVSATVRVLRTRLPFTSAVVAAMIVLALVTGSFWRAAEDAGWYPYVAYGVPSLEAGRWWTLLSGPFFAVVPVFYLAMTGSFALLVGWAEWRLGTRIAATAAIVGQLVGILAALGFLVLVRGHGWAWADRTATLLDVGFSAGSLAAAAVTSAVLRPPWRLRLRLMLGLYVLASAVYLGSLADLEHLVAVGLALAVGPRLVRGRLGLAPPGPPSRREWRLLAVFVLVLLTAGSVLSVVLPNDGPLGETGDDQSSWLDVVISLVVTALAVNGLRRGHRVAWRWVVGWAGLNLFVGLAVLVAAVAVAIGGGTVELGEPAGIFAADRLAYTVLFVVLVVGRRAWRVPSRRRRRAAGGATDRETAVALLESTGGGTLSWMATWPDNQWFLAADGGTFVAWQRHAGVAIGLGDPVGADPVAALAEFRARSETAGLVACVFSASDGLARAARAAGWRTAQVAEDTLIDLPDLEFRGRSWQDVRSALNKAGKQGITFRLVTLADERYSLVSQVREISEQWVGEKGLPEMGFTLGGVDEALDRHVRVGLAQDADGVVQGVTSWLPVYAEGGRVTGWTLDVMRRREGGFRPVVEFMIASACLAFRDEGAAMVSLSGAPLARTDADGDTAVIDRLLDTLGARLEPLYGFRSLHAFKAKFQPRYSPMHLVFRDEADLPRIGLALTRAYLPEASARELVRLART</sequence>
<feature type="transmembrane region" description="Helical" evidence="6">
    <location>
        <begin position="30"/>
        <end position="52"/>
    </location>
</feature>
<evidence type="ECO:0000256" key="6">
    <source>
        <dbReference type="SAM" id="Phobius"/>
    </source>
</evidence>
<name>A0ABP8RXS8_9PSEU</name>
<feature type="transmembrane region" description="Helical" evidence="6">
    <location>
        <begin position="111"/>
        <end position="134"/>
    </location>
</feature>
<evidence type="ECO:0000259" key="7">
    <source>
        <dbReference type="Pfam" id="PF09924"/>
    </source>
</evidence>
<evidence type="ECO:0000256" key="1">
    <source>
        <dbReference type="ARBA" id="ARBA00004651"/>
    </source>
</evidence>
<evidence type="ECO:0000256" key="2">
    <source>
        <dbReference type="ARBA" id="ARBA00022475"/>
    </source>
</evidence>
<gene>
    <name evidence="8" type="ORF">GCM10023175_45640</name>
</gene>
<comment type="caution">
    <text evidence="8">The sequence shown here is derived from an EMBL/GenBank/DDBJ whole genome shotgun (WGS) entry which is preliminary data.</text>
</comment>
<dbReference type="InterPro" id="IPR051211">
    <property type="entry name" value="PG_lysyltransferase"/>
</dbReference>
<keyword evidence="3 6" id="KW-0812">Transmembrane</keyword>
<evidence type="ECO:0000256" key="3">
    <source>
        <dbReference type="ARBA" id="ARBA00022692"/>
    </source>
</evidence>
<protein>
    <submittedName>
        <fullName evidence="8">DUF2156 domain-containing protein</fullName>
    </submittedName>
</protein>
<evidence type="ECO:0000256" key="5">
    <source>
        <dbReference type="ARBA" id="ARBA00023136"/>
    </source>
</evidence>
<feature type="transmembrane region" description="Helical" evidence="6">
    <location>
        <begin position="297"/>
        <end position="318"/>
    </location>
</feature>
<dbReference type="Pfam" id="PF09924">
    <property type="entry name" value="LPG_synthase_C"/>
    <property type="match status" value="1"/>
</dbReference>
<dbReference type="PANTHER" id="PTHR34697">
    <property type="entry name" value="PHOSPHATIDYLGLYCEROL LYSYLTRANSFERASE"/>
    <property type="match status" value="1"/>
</dbReference>
<dbReference type="EMBL" id="BAABGT010000071">
    <property type="protein sequence ID" value="GAA4552247.1"/>
    <property type="molecule type" value="Genomic_DNA"/>
</dbReference>
<dbReference type="RefSeq" id="WP_345422141.1">
    <property type="nucleotide sequence ID" value="NZ_BAABGT010000071.1"/>
</dbReference>
<feature type="transmembrane region" description="Helical" evidence="6">
    <location>
        <begin position="146"/>
        <end position="167"/>
    </location>
</feature>
<comment type="subcellular location">
    <subcellularLocation>
        <location evidence="1">Cell membrane</location>
        <topology evidence="1">Multi-pass membrane protein</topology>
    </subcellularLocation>
</comment>
<dbReference type="Proteomes" id="UP001501598">
    <property type="component" value="Unassembled WGS sequence"/>
</dbReference>
<feature type="transmembrane region" description="Helical" evidence="6">
    <location>
        <begin position="338"/>
        <end position="354"/>
    </location>
</feature>
<evidence type="ECO:0000313" key="9">
    <source>
        <dbReference type="Proteomes" id="UP001501598"/>
    </source>
</evidence>
<feature type="domain" description="Phosphatidylglycerol lysyltransferase C-terminal" evidence="7">
    <location>
        <begin position="376"/>
        <end position="671"/>
    </location>
</feature>